<dbReference type="STRING" id="60175.A0A1V6Y0K2"/>
<keyword evidence="5" id="KW-1185">Reference proteome</keyword>
<keyword evidence="2" id="KW-0812">Transmembrane</keyword>
<protein>
    <recommendedName>
        <fullName evidence="6">TLC domain-containing protein</fullName>
    </recommendedName>
</protein>
<feature type="compositionally biased region" description="Gly residues" evidence="1">
    <location>
        <begin position="84"/>
        <end position="101"/>
    </location>
</feature>
<organism evidence="4 5">
    <name type="scientific">Penicillium nalgiovense</name>
    <dbReference type="NCBI Taxonomy" id="60175"/>
    <lineage>
        <taxon>Eukaryota</taxon>
        <taxon>Fungi</taxon>
        <taxon>Dikarya</taxon>
        <taxon>Ascomycota</taxon>
        <taxon>Pezizomycotina</taxon>
        <taxon>Eurotiomycetes</taxon>
        <taxon>Eurotiomycetidae</taxon>
        <taxon>Eurotiales</taxon>
        <taxon>Aspergillaceae</taxon>
        <taxon>Penicillium</taxon>
    </lineage>
</organism>
<dbReference type="AlphaFoldDB" id="A0A1V6Y0K2"/>
<feature type="signal peptide" evidence="3">
    <location>
        <begin position="1"/>
        <end position="17"/>
    </location>
</feature>
<evidence type="ECO:0008006" key="6">
    <source>
        <dbReference type="Google" id="ProtNLM"/>
    </source>
</evidence>
<reference evidence="5" key="1">
    <citation type="journal article" date="2017" name="Nat. Microbiol.">
        <title>Global analysis of biosynthetic gene clusters reveals vast potential of secondary metabolite production in Penicillium species.</title>
        <authorList>
            <person name="Nielsen J.C."/>
            <person name="Grijseels S."/>
            <person name="Prigent S."/>
            <person name="Ji B."/>
            <person name="Dainat J."/>
            <person name="Nielsen K.F."/>
            <person name="Frisvad J.C."/>
            <person name="Workman M."/>
            <person name="Nielsen J."/>
        </authorList>
    </citation>
    <scope>NUCLEOTIDE SEQUENCE [LARGE SCALE GENOMIC DNA]</scope>
    <source>
        <strain evidence="5">IBT 13039</strain>
    </source>
</reference>
<sequence>MTVLITFLLFLVSVSSALSIHPRSKDDLVELLHVATEKGPLLALQVGGVVLLYLLLLVRQVGLFVFWWAQFRIERRARVSDDNAGGGGGAAGWGGGGTGGT</sequence>
<comment type="caution">
    <text evidence="4">The sequence shown here is derived from an EMBL/GenBank/DDBJ whole genome shotgun (WGS) entry which is preliminary data.</text>
</comment>
<evidence type="ECO:0000256" key="1">
    <source>
        <dbReference type="SAM" id="MobiDB-lite"/>
    </source>
</evidence>
<feature type="transmembrane region" description="Helical" evidence="2">
    <location>
        <begin position="43"/>
        <end position="69"/>
    </location>
</feature>
<keyword evidence="3" id="KW-0732">Signal</keyword>
<evidence type="ECO:0000256" key="2">
    <source>
        <dbReference type="SAM" id="Phobius"/>
    </source>
</evidence>
<name>A0A1V6Y0K2_PENNA</name>
<evidence type="ECO:0000256" key="3">
    <source>
        <dbReference type="SAM" id="SignalP"/>
    </source>
</evidence>
<evidence type="ECO:0000313" key="5">
    <source>
        <dbReference type="Proteomes" id="UP000191691"/>
    </source>
</evidence>
<feature type="region of interest" description="Disordered" evidence="1">
    <location>
        <begin position="80"/>
        <end position="101"/>
    </location>
</feature>
<keyword evidence="2" id="KW-0472">Membrane</keyword>
<proteinExistence type="predicted"/>
<keyword evidence="2" id="KW-1133">Transmembrane helix</keyword>
<accession>A0A1V6Y0K2</accession>
<dbReference type="EMBL" id="MOOB01000043">
    <property type="protein sequence ID" value="OQE80898.1"/>
    <property type="molecule type" value="Genomic_DNA"/>
</dbReference>
<evidence type="ECO:0000313" key="4">
    <source>
        <dbReference type="EMBL" id="OQE80898.1"/>
    </source>
</evidence>
<feature type="chain" id="PRO_5012438461" description="TLC domain-containing protein" evidence="3">
    <location>
        <begin position="18"/>
        <end position="101"/>
    </location>
</feature>
<dbReference type="Proteomes" id="UP000191691">
    <property type="component" value="Unassembled WGS sequence"/>
</dbReference>
<gene>
    <name evidence="4" type="ORF">PENNAL_c0043G07968</name>
</gene>